<sequence>MFLPHYSKIFWWLCPWISPNTSLGIPPAKHRNKAGSSYRVPETAPNLDLASIGVDEGLHEDISTLAIMASAYFSEIRTDYLNDR</sequence>
<dbReference type="AlphaFoldDB" id="A0AAV3RQ67"/>
<reference evidence="1 2" key="1">
    <citation type="submission" date="2024-01" db="EMBL/GenBank/DDBJ databases">
        <title>The complete chloroplast genome sequence of Lithospermum erythrorhizon: insights into the phylogenetic relationship among Boraginaceae species and the maternal lineages of purple gromwells.</title>
        <authorList>
            <person name="Okada T."/>
            <person name="Watanabe K."/>
        </authorList>
    </citation>
    <scope>NUCLEOTIDE SEQUENCE [LARGE SCALE GENOMIC DNA]</scope>
</reference>
<name>A0AAV3RQ67_LITER</name>
<gene>
    <name evidence="1" type="ORF">LIER_30104</name>
</gene>
<dbReference type="Proteomes" id="UP001454036">
    <property type="component" value="Unassembled WGS sequence"/>
</dbReference>
<protein>
    <submittedName>
        <fullName evidence="1">Uncharacterized protein</fullName>
    </submittedName>
</protein>
<keyword evidence="2" id="KW-1185">Reference proteome</keyword>
<accession>A0AAV3RQ67</accession>
<proteinExistence type="predicted"/>
<dbReference type="EMBL" id="BAABME010010623">
    <property type="protein sequence ID" value="GAA0180421.1"/>
    <property type="molecule type" value="Genomic_DNA"/>
</dbReference>
<evidence type="ECO:0000313" key="1">
    <source>
        <dbReference type="EMBL" id="GAA0180421.1"/>
    </source>
</evidence>
<comment type="caution">
    <text evidence="1">The sequence shown here is derived from an EMBL/GenBank/DDBJ whole genome shotgun (WGS) entry which is preliminary data.</text>
</comment>
<organism evidence="1 2">
    <name type="scientific">Lithospermum erythrorhizon</name>
    <name type="common">Purple gromwell</name>
    <name type="synonym">Lithospermum officinale var. erythrorhizon</name>
    <dbReference type="NCBI Taxonomy" id="34254"/>
    <lineage>
        <taxon>Eukaryota</taxon>
        <taxon>Viridiplantae</taxon>
        <taxon>Streptophyta</taxon>
        <taxon>Embryophyta</taxon>
        <taxon>Tracheophyta</taxon>
        <taxon>Spermatophyta</taxon>
        <taxon>Magnoliopsida</taxon>
        <taxon>eudicotyledons</taxon>
        <taxon>Gunneridae</taxon>
        <taxon>Pentapetalae</taxon>
        <taxon>asterids</taxon>
        <taxon>lamiids</taxon>
        <taxon>Boraginales</taxon>
        <taxon>Boraginaceae</taxon>
        <taxon>Boraginoideae</taxon>
        <taxon>Lithospermeae</taxon>
        <taxon>Lithospermum</taxon>
    </lineage>
</organism>
<evidence type="ECO:0000313" key="2">
    <source>
        <dbReference type="Proteomes" id="UP001454036"/>
    </source>
</evidence>